<name>A0A212JNU1_9DELT</name>
<gene>
    <name evidence="1" type="ORF">KL86DPRO_11898</name>
</gene>
<dbReference type="AlphaFoldDB" id="A0A212JNU1"/>
<protein>
    <submittedName>
        <fullName evidence="1">Uncharacterized protein</fullName>
    </submittedName>
</protein>
<sequence>MGTLFKSTPSRPALRGCLFAVPLNAKTERQLLHEKDTHAGRPALFSYVRTRSGARAARTTG</sequence>
<proteinExistence type="predicted"/>
<reference evidence="1" key="1">
    <citation type="submission" date="2016-04" db="EMBL/GenBank/DDBJ databases">
        <authorList>
            <person name="Evans L.H."/>
            <person name="Alamgir A."/>
            <person name="Owens N."/>
            <person name="Weber N.D."/>
            <person name="Virtaneva K."/>
            <person name="Barbian K."/>
            <person name="Babar A."/>
            <person name="Rosenke K."/>
        </authorList>
    </citation>
    <scope>NUCLEOTIDE SEQUENCE</scope>
    <source>
        <strain evidence="1">86</strain>
    </source>
</reference>
<dbReference type="EMBL" id="FLUQ01000001">
    <property type="protein sequence ID" value="SBW01099.1"/>
    <property type="molecule type" value="Genomic_DNA"/>
</dbReference>
<evidence type="ECO:0000313" key="1">
    <source>
        <dbReference type="EMBL" id="SBW01099.1"/>
    </source>
</evidence>
<accession>A0A212JNU1</accession>
<organism evidence="1">
    <name type="scientific">uncultured delta proteobacterium</name>
    <dbReference type="NCBI Taxonomy" id="34034"/>
    <lineage>
        <taxon>Bacteria</taxon>
        <taxon>Deltaproteobacteria</taxon>
        <taxon>environmental samples</taxon>
    </lineage>
</organism>